<name>A0A645HRA8_9ZZZZ</name>
<dbReference type="EMBL" id="VSSQ01097357">
    <property type="protein sequence ID" value="MPN40749.1"/>
    <property type="molecule type" value="Genomic_DNA"/>
</dbReference>
<evidence type="ECO:0000313" key="1">
    <source>
        <dbReference type="EMBL" id="MPN40749.1"/>
    </source>
</evidence>
<proteinExistence type="predicted"/>
<comment type="caution">
    <text evidence="1">The sequence shown here is derived from an EMBL/GenBank/DDBJ whole genome shotgun (WGS) entry which is preliminary data.</text>
</comment>
<accession>A0A645HRA8</accession>
<organism evidence="1">
    <name type="scientific">bioreactor metagenome</name>
    <dbReference type="NCBI Taxonomy" id="1076179"/>
    <lineage>
        <taxon>unclassified sequences</taxon>
        <taxon>metagenomes</taxon>
        <taxon>ecological metagenomes</taxon>
    </lineage>
</organism>
<gene>
    <name evidence="1" type="ORF">SDC9_188288</name>
</gene>
<dbReference type="AlphaFoldDB" id="A0A645HRA8"/>
<sequence length="119" mass="13518">MRVEGDRKFLSDQLAGFADHLIDLFRGRSTGGVLEAQRRVRNVRIENPAQHHRIEFRRVPFAPRRQFHHRDGHFMIEAGFGDALARIDQVVHIVEGVEVADGRDAVLLEQLGEKGDDVA</sequence>
<reference evidence="1" key="1">
    <citation type="submission" date="2019-08" db="EMBL/GenBank/DDBJ databases">
        <authorList>
            <person name="Kucharzyk K."/>
            <person name="Murdoch R.W."/>
            <person name="Higgins S."/>
            <person name="Loffler F."/>
        </authorList>
    </citation>
    <scope>NUCLEOTIDE SEQUENCE</scope>
</reference>
<protein>
    <submittedName>
        <fullName evidence="1">Uncharacterized protein</fullName>
    </submittedName>
</protein>